<dbReference type="EC" id="4.2.1.1" evidence="4 10"/>
<feature type="chain" id="PRO_5010824427" description="Carbonic anhydrase" evidence="10">
    <location>
        <begin position="23"/>
        <end position="262"/>
    </location>
</feature>
<evidence type="ECO:0000256" key="5">
    <source>
        <dbReference type="ARBA" id="ARBA00014628"/>
    </source>
</evidence>
<dbReference type="InterPro" id="IPR018338">
    <property type="entry name" value="Carbonic_anhydrase_a-class_CS"/>
</dbReference>
<evidence type="ECO:0000256" key="8">
    <source>
        <dbReference type="ARBA" id="ARBA00023239"/>
    </source>
</evidence>
<dbReference type="KEGG" id="nde:NIDE1449"/>
<dbReference type="GO" id="GO:0008270">
    <property type="term" value="F:zinc ion binding"/>
    <property type="evidence" value="ECO:0007669"/>
    <property type="project" value="UniProtKB-UniRule"/>
</dbReference>
<comment type="cofactor">
    <cofactor evidence="1 10">
        <name>Zn(2+)</name>
        <dbReference type="ChEBI" id="CHEBI:29105"/>
    </cofactor>
</comment>
<evidence type="ECO:0000259" key="11">
    <source>
        <dbReference type="PROSITE" id="PS51144"/>
    </source>
</evidence>
<comment type="catalytic activity">
    <reaction evidence="9 10">
        <text>hydrogencarbonate + H(+) = CO2 + H2O</text>
        <dbReference type="Rhea" id="RHEA:10748"/>
        <dbReference type="ChEBI" id="CHEBI:15377"/>
        <dbReference type="ChEBI" id="CHEBI:15378"/>
        <dbReference type="ChEBI" id="CHEBI:16526"/>
        <dbReference type="ChEBI" id="CHEBI:17544"/>
        <dbReference type="EC" id="4.2.1.1"/>
    </reaction>
</comment>
<sequence length="262" mass="28747">MRIRLGLSLGLSALGVAGTLWAAEGDLAGLRTPASIGSAPIAWQYDGDQGPSHWGEIAPTTASCEKGTHQSPINIRTAPHHQGHDGLLVHYTAAPGHVVTSHHTIEVDFQSGESLEVLGRTYTLKEFHFHEPSEHQLNGRTYPMEAHLVHRDETGHLVVLAVLMDLGNESASLSAVWDRIPSEKQDVVRDLLINPQDLLPKDLHHYAYDGSLTTPPCTEGVHWIVLKEPISITSAHIDRFVSLIGHNARPVQSLNEREIDEE</sequence>
<dbReference type="InterPro" id="IPR023561">
    <property type="entry name" value="Carbonic_anhydrase_a-class"/>
</dbReference>
<dbReference type="InterPro" id="IPR041891">
    <property type="entry name" value="Alpha_CA_prokaryot-like"/>
</dbReference>
<dbReference type="eggNOG" id="COG3338">
    <property type="taxonomic scope" value="Bacteria"/>
</dbReference>
<keyword evidence="8 10" id="KW-0456">Lyase</keyword>
<reference evidence="13" key="3">
    <citation type="submission" date="2010-03" db="EMBL/GenBank/DDBJ databases">
        <authorList>
            <person name="Genoscope - CEA"/>
        </authorList>
    </citation>
    <scope>NUCLEOTIDE SEQUENCE</scope>
</reference>
<dbReference type="CDD" id="cd03124">
    <property type="entry name" value="alpha_CA_prokaryotic_like"/>
    <property type="match status" value="1"/>
</dbReference>
<dbReference type="Pfam" id="PF00194">
    <property type="entry name" value="Carb_anhydrase"/>
    <property type="match status" value="1"/>
</dbReference>
<evidence type="ECO:0000256" key="9">
    <source>
        <dbReference type="ARBA" id="ARBA00048348"/>
    </source>
</evidence>
<reference evidence="12" key="1">
    <citation type="journal article" date="2008" name="Environ. Microbiol.">
        <title>Environmental genomics reveals a functional chlorite dismutase in the nitrite-oxidizing bacterium 'Candidatus Nitrospira defluvii'.</title>
        <authorList>
            <person name="Maixner F."/>
            <person name="Wagner M."/>
            <person name="Lucker S."/>
            <person name="Pelletier E."/>
            <person name="Schmitz-Esser S."/>
            <person name="Hace K."/>
            <person name="Spieck E."/>
            <person name="Konrat R."/>
            <person name="Le Paslier D."/>
            <person name="Daims H."/>
        </authorList>
    </citation>
    <scope>NUCLEOTIDE SEQUENCE</scope>
</reference>
<evidence type="ECO:0000256" key="4">
    <source>
        <dbReference type="ARBA" id="ARBA00012925"/>
    </source>
</evidence>
<comment type="function">
    <text evidence="2 10">Reversible hydration of carbon dioxide.</text>
</comment>
<evidence type="ECO:0000256" key="10">
    <source>
        <dbReference type="RuleBase" id="RU367011"/>
    </source>
</evidence>
<accession>B3U4N2</accession>
<organism evidence="12">
    <name type="scientific">Nitrospira defluvii</name>
    <dbReference type="NCBI Taxonomy" id="330214"/>
    <lineage>
        <taxon>Bacteria</taxon>
        <taxon>Pseudomonadati</taxon>
        <taxon>Nitrospirota</taxon>
        <taxon>Nitrospiria</taxon>
        <taxon>Nitrospirales</taxon>
        <taxon>Nitrospiraceae</taxon>
        <taxon>Nitrospira</taxon>
    </lineage>
</organism>
<dbReference type="GO" id="GO:0004089">
    <property type="term" value="F:carbonate dehydratase activity"/>
    <property type="evidence" value="ECO:0007669"/>
    <property type="project" value="UniProtKB-UniRule"/>
</dbReference>
<dbReference type="HOGENOM" id="CLU_039326_0_2_0"/>
<gene>
    <name evidence="12" type="primary">cah</name>
    <name evidence="13" type="ORF">NIDE1449</name>
</gene>
<keyword evidence="6 10" id="KW-0479">Metal-binding</keyword>
<dbReference type="STRING" id="330214.NIDE1449"/>
<dbReference type="InterPro" id="IPR001148">
    <property type="entry name" value="CA_dom"/>
</dbReference>
<feature type="signal peptide" evidence="10">
    <location>
        <begin position="1"/>
        <end position="22"/>
    </location>
</feature>
<keyword evidence="7 10" id="KW-0862">Zinc</keyword>
<evidence type="ECO:0000256" key="7">
    <source>
        <dbReference type="ARBA" id="ARBA00022833"/>
    </source>
</evidence>
<dbReference type="PROSITE" id="PS00162">
    <property type="entry name" value="ALPHA_CA_1"/>
    <property type="match status" value="1"/>
</dbReference>
<keyword evidence="14" id="KW-1185">Reference proteome</keyword>
<proteinExistence type="inferred from homology"/>
<dbReference type="AlphaFoldDB" id="B3U4N2"/>
<dbReference type="SMART" id="SM01057">
    <property type="entry name" value="Carb_anhydrase"/>
    <property type="match status" value="1"/>
</dbReference>
<name>B3U4N2_9BACT</name>
<evidence type="ECO:0000256" key="3">
    <source>
        <dbReference type="ARBA" id="ARBA00010718"/>
    </source>
</evidence>
<dbReference type="PANTHER" id="PTHR18952">
    <property type="entry name" value="CARBONIC ANHYDRASE"/>
    <property type="match status" value="1"/>
</dbReference>
<comment type="similarity">
    <text evidence="3 10">Belongs to the alpha-carbonic anhydrase family.</text>
</comment>
<protein>
    <recommendedName>
        <fullName evidence="5 10">Carbonic anhydrase</fullName>
        <ecNumber evidence="4 10">4.2.1.1</ecNumber>
    </recommendedName>
</protein>
<dbReference type="SUPFAM" id="SSF51069">
    <property type="entry name" value="Carbonic anhydrase"/>
    <property type="match status" value="1"/>
</dbReference>
<evidence type="ECO:0000256" key="1">
    <source>
        <dbReference type="ARBA" id="ARBA00001947"/>
    </source>
</evidence>
<feature type="domain" description="Alpha-carbonic anhydrase" evidence="11">
    <location>
        <begin position="41"/>
        <end position="262"/>
    </location>
</feature>
<dbReference type="PANTHER" id="PTHR18952:SF265">
    <property type="entry name" value="CARBONIC ANHYDRASE"/>
    <property type="match status" value="1"/>
</dbReference>
<evidence type="ECO:0000313" key="14">
    <source>
        <dbReference type="Proteomes" id="UP000001660"/>
    </source>
</evidence>
<dbReference type="PROSITE" id="PS51144">
    <property type="entry name" value="ALPHA_CA_2"/>
    <property type="match status" value="1"/>
</dbReference>
<dbReference type="OrthoDB" id="5327615at2"/>
<evidence type="ECO:0000256" key="6">
    <source>
        <dbReference type="ARBA" id="ARBA00022723"/>
    </source>
</evidence>
<evidence type="ECO:0000256" key="2">
    <source>
        <dbReference type="ARBA" id="ARBA00002904"/>
    </source>
</evidence>
<reference evidence="13 14" key="2">
    <citation type="journal article" date="2010" name="Proc. Natl. Acad. Sci. U.S.A.">
        <title>A Nitrospira metagenome illuminates the physiology and evolution of globally important nitrite-oxidizing bacteria.</title>
        <authorList>
            <person name="Lucker S."/>
            <person name="Wagner M."/>
            <person name="Maixner F."/>
            <person name="Pelletier E."/>
            <person name="Koch H."/>
            <person name="Vacherie B."/>
            <person name="Rattei T."/>
            <person name="Sinninghe Damste J."/>
            <person name="Spieck E."/>
            <person name="Le Paslier D."/>
            <person name="Daims H."/>
        </authorList>
    </citation>
    <scope>NUCLEOTIDE SEQUENCE [LARGE SCALE GENOMIC DNA]</scope>
</reference>
<keyword evidence="10" id="KW-0732">Signal</keyword>
<dbReference type="InterPro" id="IPR036398">
    <property type="entry name" value="CA_dom_sf"/>
</dbReference>
<dbReference type="Proteomes" id="UP000001660">
    <property type="component" value="Chromosome"/>
</dbReference>
<dbReference type="EMBL" id="EU559167">
    <property type="protein sequence ID" value="ACE75599.1"/>
    <property type="molecule type" value="Genomic_DNA"/>
</dbReference>
<evidence type="ECO:0000313" key="13">
    <source>
        <dbReference type="EMBL" id="CBK41192.1"/>
    </source>
</evidence>
<evidence type="ECO:0000313" key="12">
    <source>
        <dbReference type="EMBL" id="ACE75599.1"/>
    </source>
</evidence>
<dbReference type="Gene3D" id="3.10.200.10">
    <property type="entry name" value="Alpha carbonic anhydrase"/>
    <property type="match status" value="1"/>
</dbReference>
<dbReference type="EMBL" id="FP929003">
    <property type="protein sequence ID" value="CBK41192.1"/>
    <property type="molecule type" value="Genomic_DNA"/>
</dbReference>